<evidence type="ECO:0000313" key="15">
    <source>
        <dbReference type="Ensembl" id="ENSCHIP00010040146.1"/>
    </source>
</evidence>
<reference evidence="15" key="1">
    <citation type="submission" date="2019-03" db="EMBL/GenBank/DDBJ databases">
        <title>Genome sequencing and reference-guided assembly of Black Bengal Goat (Capra hircus).</title>
        <authorList>
            <person name="Siddiki A.Z."/>
            <person name="Baten A."/>
            <person name="Billah M."/>
            <person name="Alam M.A.U."/>
            <person name="Shawrob K.S.M."/>
            <person name="Saha S."/>
            <person name="Chowdhury M."/>
            <person name="Rahman A.H."/>
            <person name="Stear M."/>
            <person name="Miah G."/>
            <person name="Das G.B."/>
            <person name="Hossain M.M."/>
            <person name="Kumkum M."/>
            <person name="Islam M.S."/>
            <person name="Mollah A.M."/>
            <person name="Ahsan A."/>
            <person name="Tusar F."/>
            <person name="Khan M.K.I."/>
        </authorList>
    </citation>
    <scope>NUCLEOTIDE SEQUENCE [LARGE SCALE GENOMIC DNA]</scope>
</reference>
<dbReference type="CDD" id="cd15852">
    <property type="entry name" value="SNARE_Syntaxin8"/>
    <property type="match status" value="1"/>
</dbReference>
<evidence type="ECO:0000256" key="1">
    <source>
        <dbReference type="ARBA" id="ARBA00004211"/>
    </source>
</evidence>
<evidence type="ECO:0000256" key="9">
    <source>
        <dbReference type="ARBA" id="ARBA00023136"/>
    </source>
</evidence>
<dbReference type="InterPro" id="IPR045242">
    <property type="entry name" value="Syntaxin"/>
</dbReference>
<dbReference type="SMART" id="SM00397">
    <property type="entry name" value="t_SNARE"/>
    <property type="match status" value="1"/>
</dbReference>
<reference evidence="15" key="2">
    <citation type="submission" date="2025-08" db="UniProtKB">
        <authorList>
            <consortium name="Ensembl"/>
        </authorList>
    </citation>
    <scope>IDENTIFICATION</scope>
</reference>
<feature type="region of interest" description="Disordered" evidence="13">
    <location>
        <begin position="326"/>
        <end position="346"/>
    </location>
</feature>
<dbReference type="Gene3D" id="1.20.5.110">
    <property type="match status" value="1"/>
</dbReference>
<proteinExistence type="inferred from homology"/>
<keyword evidence="3" id="KW-0813">Transport</keyword>
<dbReference type="InterPro" id="IPR041875">
    <property type="entry name" value="Syntaxin-8_SNARE"/>
</dbReference>
<evidence type="ECO:0000259" key="14">
    <source>
        <dbReference type="PROSITE" id="PS50192"/>
    </source>
</evidence>
<dbReference type="PROSITE" id="PS50192">
    <property type="entry name" value="T_SNARE"/>
    <property type="match status" value="1"/>
</dbReference>
<dbReference type="Ensembl" id="ENSCHIT00010056062.1">
    <property type="protein sequence ID" value="ENSCHIP00010040146.1"/>
    <property type="gene ID" value="ENSCHIG00010029533.1"/>
</dbReference>
<dbReference type="PANTHER" id="PTHR19957">
    <property type="entry name" value="SYNTAXIN"/>
    <property type="match status" value="1"/>
</dbReference>
<dbReference type="GO" id="GO:0006906">
    <property type="term" value="P:vesicle fusion"/>
    <property type="evidence" value="ECO:0007669"/>
    <property type="project" value="TreeGrafter"/>
</dbReference>
<sequence length="533" mass="58131">MAPDPWFSTYDSTCQLAQEIAEKIQQRNQYERNGENTTKLTVTIRALLQKLKEKIALLKDLLLRAVATHQITQLEGDRRQNLLDDLVTRERLLLASFKNEGAEPDLIRSSLMTGGAKRGAPNPWLLEEPEETRGLGFDEIRQQQQKIIQEQDAGLDALSSIISRQKQMGQEIGNELDEQNEIIDDLANLVENTDEKLRTETRRVNLVDRKSTSCDRADGAGEQWSCVFRATSSDPEAPLCLHHVTSRTQSLQSKSCVMLPGRDDNGDLTAARGHRGSCSLADQLVAFKGPPARIPASGGVKPSILLIRPSVRASSLLLVHAVLQLGPRPRPRGQPHSSGRRKGILDTLTPAVDRSAQEGSRQLCSQLAHWPDCHLPCSARGPGSAQKTESLNWAVTAPVTSTPLISCVTTGQVPSGPAFPPLGNGEKTVSCLQSCHEDQVSQHRVPRAAQHSLCLLGQLVSTSRAQASSPTQPHCREDVRVSRGTAAALLSDWTPLTSQVASPCRPGEALGAVFRLGPEGGEQGSREREPHFR</sequence>
<evidence type="ECO:0000256" key="5">
    <source>
        <dbReference type="ARBA" id="ARBA00022692"/>
    </source>
</evidence>
<dbReference type="GO" id="GO:0031201">
    <property type="term" value="C:SNARE complex"/>
    <property type="evidence" value="ECO:0007669"/>
    <property type="project" value="TreeGrafter"/>
</dbReference>
<keyword evidence="7" id="KW-1133">Transmembrane helix</keyword>
<feature type="coiled-coil region" evidence="12">
    <location>
        <begin position="176"/>
        <end position="203"/>
    </location>
</feature>
<accession>A0A8C2SAG3</accession>
<dbReference type="GO" id="GO:0005770">
    <property type="term" value="C:late endosome"/>
    <property type="evidence" value="ECO:0007669"/>
    <property type="project" value="UniProtKB-ARBA"/>
</dbReference>
<dbReference type="GO" id="GO:0006886">
    <property type="term" value="P:intracellular protein transport"/>
    <property type="evidence" value="ECO:0007669"/>
    <property type="project" value="TreeGrafter"/>
</dbReference>
<evidence type="ECO:0000256" key="11">
    <source>
        <dbReference type="ARBA" id="ARBA00072662"/>
    </source>
</evidence>
<organism evidence="15">
    <name type="scientific">Capra hircus</name>
    <name type="common">Goat</name>
    <dbReference type="NCBI Taxonomy" id="9925"/>
    <lineage>
        <taxon>Eukaryota</taxon>
        <taxon>Metazoa</taxon>
        <taxon>Chordata</taxon>
        <taxon>Craniata</taxon>
        <taxon>Vertebrata</taxon>
        <taxon>Euteleostomi</taxon>
        <taxon>Mammalia</taxon>
        <taxon>Eutheria</taxon>
        <taxon>Laurasiatheria</taxon>
        <taxon>Artiodactyla</taxon>
        <taxon>Ruminantia</taxon>
        <taxon>Pecora</taxon>
        <taxon>Bovidae</taxon>
        <taxon>Caprinae</taxon>
        <taxon>Capra</taxon>
    </lineage>
</organism>
<dbReference type="GO" id="GO:0000149">
    <property type="term" value="F:SNARE binding"/>
    <property type="evidence" value="ECO:0007669"/>
    <property type="project" value="TreeGrafter"/>
</dbReference>
<dbReference type="GO" id="GO:0048278">
    <property type="term" value="P:vesicle docking"/>
    <property type="evidence" value="ECO:0007669"/>
    <property type="project" value="TreeGrafter"/>
</dbReference>
<evidence type="ECO:0000256" key="8">
    <source>
        <dbReference type="ARBA" id="ARBA00023054"/>
    </source>
</evidence>
<dbReference type="PANTHER" id="PTHR19957:SF124">
    <property type="entry name" value="SYNTAXIN-8"/>
    <property type="match status" value="1"/>
</dbReference>
<dbReference type="SUPFAM" id="SSF58038">
    <property type="entry name" value="SNARE fusion complex"/>
    <property type="match status" value="1"/>
</dbReference>
<evidence type="ECO:0000256" key="4">
    <source>
        <dbReference type="ARBA" id="ARBA00022553"/>
    </source>
</evidence>
<keyword evidence="8 12" id="KW-0175">Coiled coil</keyword>
<feature type="domain" description="T-SNARE coiled-coil homology" evidence="14">
    <location>
        <begin position="145"/>
        <end position="207"/>
    </location>
</feature>
<evidence type="ECO:0000256" key="2">
    <source>
        <dbReference type="ARBA" id="ARBA00009063"/>
    </source>
</evidence>
<evidence type="ECO:0000256" key="13">
    <source>
        <dbReference type="SAM" id="MobiDB-lite"/>
    </source>
</evidence>
<evidence type="ECO:0000256" key="10">
    <source>
        <dbReference type="ARBA" id="ARBA00055629"/>
    </source>
</evidence>
<dbReference type="FunFam" id="1.20.5.110:FF:000036">
    <property type="entry name" value="Putative Syntaxin-8"/>
    <property type="match status" value="1"/>
</dbReference>
<name>A0A8C2SAG3_CAPHI</name>
<evidence type="ECO:0000256" key="12">
    <source>
        <dbReference type="SAM" id="Coils"/>
    </source>
</evidence>
<comment type="subcellular location">
    <subcellularLocation>
        <location evidence="1">Membrane</location>
        <topology evidence="1">Single-pass type IV membrane protein</topology>
    </subcellularLocation>
</comment>
<dbReference type="AlphaFoldDB" id="A0A8C2SAG3"/>
<keyword evidence="6" id="KW-0832">Ubl conjugation</keyword>
<comment type="function">
    <text evidence="10">Vesicle trafficking protein that functions in the early secretory pathway, possibly by mediating retrograde transport from cis-Golgi membranes to the ER.</text>
</comment>
<keyword evidence="9" id="KW-0472">Membrane</keyword>
<evidence type="ECO:0000256" key="3">
    <source>
        <dbReference type="ARBA" id="ARBA00022448"/>
    </source>
</evidence>
<feature type="compositionally biased region" description="Basic residues" evidence="13">
    <location>
        <begin position="329"/>
        <end position="342"/>
    </location>
</feature>
<dbReference type="InterPro" id="IPR000727">
    <property type="entry name" value="T_SNARE_dom"/>
</dbReference>
<comment type="similarity">
    <text evidence="2">Belongs to the syntaxin family.</text>
</comment>
<evidence type="ECO:0000256" key="6">
    <source>
        <dbReference type="ARBA" id="ARBA00022843"/>
    </source>
</evidence>
<protein>
    <recommendedName>
        <fullName evidence="11">Syntaxin-8</fullName>
    </recommendedName>
</protein>
<evidence type="ECO:0000256" key="7">
    <source>
        <dbReference type="ARBA" id="ARBA00022989"/>
    </source>
</evidence>
<dbReference type="GO" id="GO:0005484">
    <property type="term" value="F:SNAP receptor activity"/>
    <property type="evidence" value="ECO:0007669"/>
    <property type="project" value="TreeGrafter"/>
</dbReference>
<keyword evidence="4" id="KW-0597">Phosphoprotein</keyword>
<keyword evidence="5" id="KW-0812">Transmembrane</keyword>